<dbReference type="InterPro" id="IPR037523">
    <property type="entry name" value="VOC_core"/>
</dbReference>
<dbReference type="STRING" id="1518501.CQ10_36225"/>
<keyword evidence="3" id="KW-1185">Reference proteome</keyword>
<feature type="domain" description="VOC" evidence="1">
    <location>
        <begin position="10"/>
        <end position="133"/>
    </location>
</feature>
<proteinExistence type="predicted"/>
<dbReference type="PROSITE" id="PS51819">
    <property type="entry name" value="VOC"/>
    <property type="match status" value="1"/>
</dbReference>
<dbReference type="RefSeq" id="WP_057849087.1">
    <property type="nucleotide sequence ID" value="NZ_LLXX01000028.1"/>
</dbReference>
<gene>
    <name evidence="2" type="ORF">CP49_27225</name>
</gene>
<reference evidence="2 3" key="1">
    <citation type="submission" date="2014-03" db="EMBL/GenBank/DDBJ databases">
        <title>Bradyrhizobium valentinum sp. nov., isolated from effective nodules of Lupinus mariae-josephae, a lupine endemic of basic-lime soils in Eastern Spain.</title>
        <authorList>
            <person name="Duran D."/>
            <person name="Rey L."/>
            <person name="Navarro A."/>
            <person name="Busquets A."/>
            <person name="Imperial J."/>
            <person name="Ruiz-Argueso T."/>
        </authorList>
    </citation>
    <scope>NUCLEOTIDE SEQUENCE [LARGE SCALE GENOMIC DNA]</scope>
    <source>
        <strain evidence="2 3">LmjM3</strain>
    </source>
</reference>
<dbReference type="EMBL" id="LLXX01000028">
    <property type="protein sequence ID" value="KRR12531.1"/>
    <property type="molecule type" value="Genomic_DNA"/>
</dbReference>
<organism evidence="2 3">
    <name type="scientific">Bradyrhizobium valentinum</name>
    <dbReference type="NCBI Taxonomy" id="1518501"/>
    <lineage>
        <taxon>Bacteria</taxon>
        <taxon>Pseudomonadati</taxon>
        <taxon>Pseudomonadota</taxon>
        <taxon>Alphaproteobacteria</taxon>
        <taxon>Hyphomicrobiales</taxon>
        <taxon>Nitrobacteraceae</taxon>
        <taxon>Bradyrhizobium</taxon>
    </lineage>
</organism>
<dbReference type="PANTHER" id="PTHR34109:SF1">
    <property type="entry name" value="VOC DOMAIN-CONTAINING PROTEIN"/>
    <property type="match status" value="1"/>
</dbReference>
<name>A0A0R3KBY4_9BRAD</name>
<evidence type="ECO:0000313" key="2">
    <source>
        <dbReference type="EMBL" id="KRR12531.1"/>
    </source>
</evidence>
<comment type="caution">
    <text evidence="2">The sequence shown here is derived from an EMBL/GenBank/DDBJ whole genome shotgun (WGS) entry which is preliminary data.</text>
</comment>
<evidence type="ECO:0000313" key="3">
    <source>
        <dbReference type="Proteomes" id="UP000051913"/>
    </source>
</evidence>
<dbReference type="PANTHER" id="PTHR34109">
    <property type="entry name" value="BNAUNNG04460D PROTEIN-RELATED"/>
    <property type="match status" value="1"/>
</dbReference>
<dbReference type="AlphaFoldDB" id="A0A0R3KBY4"/>
<dbReference type="SUPFAM" id="SSF54593">
    <property type="entry name" value="Glyoxalase/Bleomycin resistance protein/Dihydroxybiphenyl dioxygenase"/>
    <property type="match status" value="1"/>
</dbReference>
<dbReference type="InterPro" id="IPR029068">
    <property type="entry name" value="Glyas_Bleomycin-R_OHBP_Dase"/>
</dbReference>
<evidence type="ECO:0000259" key="1">
    <source>
        <dbReference type="PROSITE" id="PS51819"/>
    </source>
</evidence>
<dbReference type="Proteomes" id="UP000051913">
    <property type="component" value="Unassembled WGS sequence"/>
</dbReference>
<sequence length="163" mass="18171">MTEQSKIEAPRLYPTMRCRDAETMIRWLKDVVGFTEYVTYRKEGAVQHAELAYGSSLLMLGQCGDDEYGKLVGDIGGRRTDSLYVAVDDPDALHARVKASGAKIEMELHNTNYGSRDFACRDPEGNLWSFGTYWPKTTEKPLEGSTSSSAVDDIAAWRGKYAS</sequence>
<accession>A0A0R3KBY4</accession>
<dbReference type="Pfam" id="PF00903">
    <property type="entry name" value="Glyoxalase"/>
    <property type="match status" value="1"/>
</dbReference>
<dbReference type="Gene3D" id="3.30.720.110">
    <property type="match status" value="1"/>
</dbReference>
<dbReference type="CDD" id="cd08355">
    <property type="entry name" value="TioX_like"/>
    <property type="match status" value="1"/>
</dbReference>
<protein>
    <submittedName>
        <fullName evidence="2">Glyoxalase</fullName>
    </submittedName>
</protein>
<dbReference type="Gene3D" id="3.30.720.120">
    <property type="match status" value="1"/>
</dbReference>
<dbReference type="InterPro" id="IPR004360">
    <property type="entry name" value="Glyas_Fos-R_dOase_dom"/>
</dbReference>